<reference evidence="2" key="1">
    <citation type="submission" date="2020-02" db="EMBL/GenBank/DDBJ databases">
        <authorList>
            <person name="Meier V. D."/>
        </authorList>
    </citation>
    <scope>NUCLEOTIDE SEQUENCE</scope>
    <source>
        <strain evidence="2">AVDCRST_MAG17</strain>
    </source>
</reference>
<proteinExistence type="predicted"/>
<gene>
    <name evidence="2" type="ORF">AVDCRST_MAG17-619</name>
</gene>
<dbReference type="AlphaFoldDB" id="A0A6J4S448"/>
<evidence type="ECO:0000256" key="1">
    <source>
        <dbReference type="SAM" id="MobiDB-lite"/>
    </source>
</evidence>
<feature type="compositionally biased region" description="Low complexity" evidence="1">
    <location>
        <begin position="38"/>
        <end position="54"/>
    </location>
</feature>
<sequence>WTGAHWAVRDSRSPSRALDAWGCRSSTGPQMRTRRSRPSTVTSTSAAPSSTPRTCTGLSPTRSSSAARCASVATG</sequence>
<protein>
    <submittedName>
        <fullName evidence="2">Oxidoreductase, aldo/keto reductase family</fullName>
    </submittedName>
</protein>
<organism evidence="2">
    <name type="scientific">uncultured Solirubrobacterales bacterium</name>
    <dbReference type="NCBI Taxonomy" id="768556"/>
    <lineage>
        <taxon>Bacteria</taxon>
        <taxon>Bacillati</taxon>
        <taxon>Actinomycetota</taxon>
        <taxon>Thermoleophilia</taxon>
        <taxon>Solirubrobacterales</taxon>
        <taxon>environmental samples</taxon>
    </lineage>
</organism>
<evidence type="ECO:0000313" key="2">
    <source>
        <dbReference type="EMBL" id="CAA9488315.1"/>
    </source>
</evidence>
<feature type="compositionally biased region" description="Low complexity" evidence="1">
    <location>
        <begin position="62"/>
        <end position="75"/>
    </location>
</feature>
<accession>A0A6J4S448</accession>
<name>A0A6J4S448_9ACTN</name>
<feature type="non-terminal residue" evidence="2">
    <location>
        <position position="1"/>
    </location>
</feature>
<feature type="non-terminal residue" evidence="2">
    <location>
        <position position="75"/>
    </location>
</feature>
<feature type="region of interest" description="Disordered" evidence="1">
    <location>
        <begin position="1"/>
        <end position="75"/>
    </location>
</feature>
<dbReference type="EMBL" id="CADCVV010000046">
    <property type="protein sequence ID" value="CAA9488315.1"/>
    <property type="molecule type" value="Genomic_DNA"/>
</dbReference>